<feature type="signal peptide" evidence="3">
    <location>
        <begin position="1"/>
        <end position="24"/>
    </location>
</feature>
<dbReference type="PANTHER" id="PTHR31614">
    <property type="entry name" value="PROTEIN DOWNSTREAM OF FLC-RELATED"/>
    <property type="match status" value="1"/>
</dbReference>
<dbReference type="Pfam" id="PF01190">
    <property type="entry name" value="Pollen_Ole_e_1"/>
    <property type="match status" value="1"/>
</dbReference>
<dbReference type="InterPro" id="IPR006041">
    <property type="entry name" value="Pollen_Ole_e1_allergen"/>
</dbReference>
<dbReference type="AlphaFoldDB" id="A0A5J9UGY0"/>
<dbReference type="PANTHER" id="PTHR31614:SF12">
    <property type="entry name" value="OS06G0556600 PROTEIN"/>
    <property type="match status" value="1"/>
</dbReference>
<sequence>MTTLSQSIVVALLAAAALAGLAEGFTVTGEVYCDPCRAGFKTNVSTPLAGAAVKLECRPFLNGPESLKADATTDKFGWYRLEVDQDFQEDICEVMLIKSPDPACSEVDKFRDRARVPLTKNNGIKQNGVRYGNPIAFLRKEPLKECGLILQQYDLKDAPETP</sequence>
<gene>
    <name evidence="4" type="ORF">EJB05_32718</name>
</gene>
<name>A0A5J9UGY0_9POAL</name>
<evidence type="ECO:0000256" key="2">
    <source>
        <dbReference type="ARBA" id="ARBA00023157"/>
    </source>
</evidence>
<proteinExistence type="inferred from homology"/>
<dbReference type="Gramene" id="TVU22993">
    <property type="protein sequence ID" value="TVU22993"/>
    <property type="gene ID" value="EJB05_32718"/>
</dbReference>
<organism evidence="4 5">
    <name type="scientific">Eragrostis curvula</name>
    <name type="common">weeping love grass</name>
    <dbReference type="NCBI Taxonomy" id="38414"/>
    <lineage>
        <taxon>Eukaryota</taxon>
        <taxon>Viridiplantae</taxon>
        <taxon>Streptophyta</taxon>
        <taxon>Embryophyta</taxon>
        <taxon>Tracheophyta</taxon>
        <taxon>Spermatophyta</taxon>
        <taxon>Magnoliopsida</taxon>
        <taxon>Liliopsida</taxon>
        <taxon>Poales</taxon>
        <taxon>Poaceae</taxon>
        <taxon>PACMAD clade</taxon>
        <taxon>Chloridoideae</taxon>
        <taxon>Eragrostideae</taxon>
        <taxon>Eragrostidinae</taxon>
        <taxon>Eragrostis</taxon>
    </lineage>
</organism>
<protein>
    <recommendedName>
        <fullName evidence="6">Pollen allergen Phl p 11</fullName>
    </recommendedName>
</protein>
<comment type="caution">
    <text evidence="4">The sequence shown here is derived from an EMBL/GenBank/DDBJ whole genome shotgun (WGS) entry which is preliminary data.</text>
</comment>
<dbReference type="InterPro" id="IPR006040">
    <property type="entry name" value="Allergen_Ole_e_I_CS"/>
</dbReference>
<comment type="similarity">
    <text evidence="1">Belongs to the Ole e I family.</text>
</comment>
<keyword evidence="5" id="KW-1185">Reference proteome</keyword>
<evidence type="ECO:0000313" key="5">
    <source>
        <dbReference type="Proteomes" id="UP000324897"/>
    </source>
</evidence>
<keyword evidence="2" id="KW-1015">Disulfide bond</keyword>
<feature type="chain" id="PRO_5023863091" description="Pollen allergen Phl p 11" evidence="3">
    <location>
        <begin position="25"/>
        <end position="162"/>
    </location>
</feature>
<reference evidence="4 5" key="1">
    <citation type="journal article" date="2019" name="Sci. Rep.">
        <title>A high-quality genome of Eragrostis curvula grass provides insights into Poaceae evolution and supports new strategies to enhance forage quality.</title>
        <authorList>
            <person name="Carballo J."/>
            <person name="Santos B.A.C.M."/>
            <person name="Zappacosta D."/>
            <person name="Garbus I."/>
            <person name="Selva J.P."/>
            <person name="Gallo C.A."/>
            <person name="Diaz A."/>
            <person name="Albertini E."/>
            <person name="Caccamo M."/>
            <person name="Echenique V."/>
        </authorList>
    </citation>
    <scope>NUCLEOTIDE SEQUENCE [LARGE SCALE GENOMIC DNA]</scope>
    <source>
        <strain evidence="5">cv. Victoria</strain>
        <tissue evidence="4">Leaf</tissue>
    </source>
</reference>
<dbReference type="GO" id="GO:0005615">
    <property type="term" value="C:extracellular space"/>
    <property type="evidence" value="ECO:0007669"/>
    <property type="project" value="InterPro"/>
</dbReference>
<accession>A0A5J9UGY0</accession>
<dbReference type="Proteomes" id="UP000324897">
    <property type="component" value="Unassembled WGS sequence"/>
</dbReference>
<dbReference type="PROSITE" id="PS00925">
    <property type="entry name" value="OLEEI"/>
    <property type="match status" value="1"/>
</dbReference>
<keyword evidence="3" id="KW-0732">Signal</keyword>
<evidence type="ECO:0000313" key="4">
    <source>
        <dbReference type="EMBL" id="TVU22993.1"/>
    </source>
</evidence>
<dbReference type="OrthoDB" id="1896520at2759"/>
<dbReference type="EMBL" id="RWGY01000026">
    <property type="protein sequence ID" value="TVU22993.1"/>
    <property type="molecule type" value="Genomic_DNA"/>
</dbReference>
<evidence type="ECO:0000256" key="3">
    <source>
        <dbReference type="SAM" id="SignalP"/>
    </source>
</evidence>
<evidence type="ECO:0008006" key="6">
    <source>
        <dbReference type="Google" id="ProtNLM"/>
    </source>
</evidence>
<evidence type="ECO:0000256" key="1">
    <source>
        <dbReference type="ARBA" id="ARBA00010049"/>
    </source>
</evidence>